<feature type="compositionally biased region" description="Basic residues" evidence="4">
    <location>
        <begin position="1309"/>
        <end position="1325"/>
    </location>
</feature>
<comment type="caution">
    <text evidence="7">The sequence shown here is derived from an EMBL/GenBank/DDBJ whole genome shotgun (WGS) entry which is preliminary data.</text>
</comment>
<feature type="compositionally biased region" description="Low complexity" evidence="4">
    <location>
        <begin position="622"/>
        <end position="637"/>
    </location>
</feature>
<keyword evidence="3" id="KW-0539">Nucleus</keyword>
<dbReference type="OrthoDB" id="39591at2759"/>
<dbReference type="Pfam" id="PF13921">
    <property type="entry name" value="Myb_DNA-bind_6"/>
    <property type="match status" value="1"/>
</dbReference>
<feature type="compositionally biased region" description="Polar residues" evidence="4">
    <location>
        <begin position="446"/>
        <end position="455"/>
    </location>
</feature>
<dbReference type="SMART" id="SM00717">
    <property type="entry name" value="SANT"/>
    <property type="match status" value="3"/>
</dbReference>
<keyword evidence="8" id="KW-1185">Reference proteome</keyword>
<dbReference type="Gene3D" id="1.10.10.60">
    <property type="entry name" value="Homeodomain-like"/>
    <property type="match status" value="3"/>
</dbReference>
<feature type="compositionally biased region" description="Polar residues" evidence="4">
    <location>
        <begin position="345"/>
        <end position="354"/>
    </location>
</feature>
<dbReference type="InterPro" id="IPR017930">
    <property type="entry name" value="Myb_dom"/>
</dbReference>
<dbReference type="PROSITE" id="PS51294">
    <property type="entry name" value="HTH_MYB"/>
    <property type="match status" value="1"/>
</dbReference>
<sequence length="1347" mass="149097">MSQGNRIVIGPSMSPTPESDDNDTAQRGRRVIGPSMSPTPESEDREAAPNTTTAAALPDEYEQRSPDDSSSKRKHKKKKRKEEKRMKSLDSDTLVEETAATGTDERVDAEPIKKRGKKKRRKSVESEAASQSQEAIAAGDREGVVEDMTEKSRKKKKSRKNQPEPGADSAMMGGPHTEPPFQSVEVVQSPKSAKKKRSRRKKTDRATEANEANDVDDANDAATSDVQDLLVSHTIGGSPPSAQPPRINNILKDKPDEEDEEDDALVVPDSQWQPAQNENTQLLDPSQIKREPSDGGRDLNEEVQFHFTGNAANFAEAVTDPVAEARRENDPQNGLGWLHKRVNAPQASPLTNARGTLPNIALPPLQPSQVKAEPDSNSNSSTESEPSSTSESDSHSPSAQRLERLSRSRSRSASRAPSRSGFLADQTLGLFATARPDPYGRVPYSAPSSTGSNRSIPARLPSPSSTGSDRSIPAVIEPRPSPPGSRPRRSSGSRRSNRSSKKNASVDADAMDIDQVSAQELNLPKNRKARLGKKNKETQPAQLDEAEAGIRDAVVEDQTAGSNAKHEKTNQTRDGNDNLADMNIHLMANGVSSPVQGAQQPDAQTPGQFDAADDELPLDSIPAAAEAVSVPSASQSSKKNKRQPKPSLISDLEALGPAVVSQDAAKIPESTSQNGETSASPKKRAKKRATVDAAPVDVPEVEVHPANEGRTSGSQPAVAENVTATRNDSIEPGAPATQQQTTPKPKGKKKRILNQPKVSLSLSQIEGDEEDEDFSTTFARRKSGPQPAAGGGNEPEQSQVSGSQAPSPEKPRKPKRKRRTGASEDEMDSLLAAGPSRGRKPNKLGLSDDDRDTKRKRLSTSGKGKATGPWTEDELNALGKVVEDFMQDYKLPQHELNNLVQAVPNKAESTNKDFWDKAEQAIPQRTRKQITERARRIYHNFVARGTWTQEQKDEVHELFETHPKKWTEIAAMIKRDPKDVRDYWRNTYLVLESQVKSRWSKEEEERLREIMEEALSKIRIMRENSDQPMRKSRAKSADDEAMIDWQQISAAMDLTRSRQQCKWKWVDMREKGLVGDDSLPLPTQPRDSVGPTGNKVNGISEELANAREDYRGMGPEEKFRLIDAIKDSGAREDKNIPWRTLVDERFRTKWHRPVLRLTWYRLRQTVPGYEDQDVETNARFLINYYHMHEMFPRFDDNAIDEQIEEQVVHYVRGRRVWKRPSSDLRAVRERQRRSSSASSRASSRLRRKVSSEILNLSGDEDGPSGSRQSAELGEERGRHRAALHRDGLKSDEVSVNIPGHLKGEAAKKALAKARSKAKTKKSRKKQVAEEESRPVRSNSVAIDSDSE</sequence>
<name>A0A9W8YMS7_9PEZI</name>
<feature type="compositionally biased region" description="Low complexity" evidence="4">
    <location>
        <begin position="732"/>
        <end position="744"/>
    </location>
</feature>
<feature type="compositionally biased region" description="Polar residues" evidence="4">
    <location>
        <begin position="669"/>
        <end position="680"/>
    </location>
</feature>
<gene>
    <name evidence="7" type="ORF">N0V93_008218</name>
</gene>
<feature type="compositionally biased region" description="Basic and acidic residues" evidence="4">
    <location>
        <begin position="139"/>
        <end position="151"/>
    </location>
</feature>
<protein>
    <recommendedName>
        <fullName evidence="9">DNA-binding protein REB1</fullName>
    </recommendedName>
</protein>
<dbReference type="EMBL" id="JAPEVB010000005">
    <property type="protein sequence ID" value="KAJ4387621.1"/>
    <property type="molecule type" value="Genomic_DNA"/>
</dbReference>
<feature type="compositionally biased region" description="Basic and acidic residues" evidence="4">
    <location>
        <begin position="564"/>
        <end position="576"/>
    </location>
</feature>
<feature type="region of interest" description="Disordered" evidence="4">
    <location>
        <begin position="319"/>
        <end position="871"/>
    </location>
</feature>
<evidence type="ECO:0000256" key="4">
    <source>
        <dbReference type="SAM" id="MobiDB-lite"/>
    </source>
</evidence>
<dbReference type="SUPFAM" id="SSF46689">
    <property type="entry name" value="Homeodomain-like"/>
    <property type="match status" value="1"/>
</dbReference>
<accession>A0A9W8YMS7</accession>
<feature type="compositionally biased region" description="Low complexity" evidence="4">
    <location>
        <begin position="126"/>
        <end position="138"/>
    </location>
</feature>
<dbReference type="GO" id="GO:0005634">
    <property type="term" value="C:nucleus"/>
    <property type="evidence" value="ECO:0007669"/>
    <property type="project" value="UniProtKB-SubCell"/>
</dbReference>
<feature type="compositionally biased region" description="Polar residues" evidence="4">
    <location>
        <begin position="795"/>
        <end position="805"/>
    </location>
</feature>
<comment type="subcellular location">
    <subcellularLocation>
        <location evidence="1">Nucleus</location>
    </subcellularLocation>
</comment>
<evidence type="ECO:0000256" key="2">
    <source>
        <dbReference type="ARBA" id="ARBA00023125"/>
    </source>
</evidence>
<dbReference type="PANTHER" id="PTHR46380:SF2">
    <property type="entry name" value="CYCLIN-D-BINDING MYB-LIKE TRANSCRIPTION FACTOR 1"/>
    <property type="match status" value="1"/>
</dbReference>
<feature type="compositionally biased region" description="Basic and acidic residues" evidence="4">
    <location>
        <begin position="103"/>
        <end position="113"/>
    </location>
</feature>
<feature type="compositionally biased region" description="Basic and acidic residues" evidence="4">
    <location>
        <begin position="287"/>
        <end position="300"/>
    </location>
</feature>
<dbReference type="CDD" id="cd00167">
    <property type="entry name" value="SANT"/>
    <property type="match status" value="1"/>
</dbReference>
<dbReference type="Proteomes" id="UP001140453">
    <property type="component" value="Unassembled WGS sequence"/>
</dbReference>
<feature type="region of interest" description="Disordered" evidence="4">
    <location>
        <begin position="1076"/>
        <end position="1097"/>
    </location>
</feature>
<feature type="compositionally biased region" description="Polar residues" evidence="4">
    <location>
        <begin position="270"/>
        <end position="284"/>
    </location>
</feature>
<evidence type="ECO:0000256" key="1">
    <source>
        <dbReference type="ARBA" id="ARBA00004123"/>
    </source>
</evidence>
<feature type="region of interest" description="Disordered" evidence="4">
    <location>
        <begin position="1224"/>
        <end position="1347"/>
    </location>
</feature>
<feature type="compositionally biased region" description="Polar residues" evidence="4">
    <location>
        <begin position="590"/>
        <end position="607"/>
    </location>
</feature>
<feature type="compositionally biased region" description="Basic residues" evidence="4">
    <location>
        <begin position="72"/>
        <end position="82"/>
    </location>
</feature>
<keyword evidence="2" id="KW-0238">DNA-binding</keyword>
<reference evidence="7" key="1">
    <citation type="submission" date="2022-10" db="EMBL/GenBank/DDBJ databases">
        <title>Tapping the CABI collections for fungal endophytes: first genome assemblies for Collariella, Neodidymelliopsis, Ascochyta clinopodiicola, Didymella pomorum, Didymosphaeria variabile, Neocosmospora piperis and Neocucurbitaria cava.</title>
        <authorList>
            <person name="Hill R."/>
        </authorList>
    </citation>
    <scope>NUCLEOTIDE SEQUENCE</scope>
    <source>
        <strain evidence="7">IMI 355082</strain>
    </source>
</reference>
<evidence type="ECO:0000313" key="7">
    <source>
        <dbReference type="EMBL" id="KAJ4387621.1"/>
    </source>
</evidence>
<evidence type="ECO:0000256" key="3">
    <source>
        <dbReference type="ARBA" id="ARBA00023242"/>
    </source>
</evidence>
<evidence type="ECO:0008006" key="9">
    <source>
        <dbReference type="Google" id="ProtNLM"/>
    </source>
</evidence>
<dbReference type="InterPro" id="IPR009057">
    <property type="entry name" value="Homeodomain-like_sf"/>
</dbReference>
<feature type="domain" description="Myb-like" evidence="5">
    <location>
        <begin position="991"/>
        <end position="1069"/>
    </location>
</feature>
<organism evidence="7 8">
    <name type="scientific">Gnomoniopsis smithogilvyi</name>
    <dbReference type="NCBI Taxonomy" id="1191159"/>
    <lineage>
        <taxon>Eukaryota</taxon>
        <taxon>Fungi</taxon>
        <taxon>Dikarya</taxon>
        <taxon>Ascomycota</taxon>
        <taxon>Pezizomycotina</taxon>
        <taxon>Sordariomycetes</taxon>
        <taxon>Sordariomycetidae</taxon>
        <taxon>Diaporthales</taxon>
        <taxon>Gnomoniaceae</taxon>
        <taxon>Gnomoniopsis</taxon>
    </lineage>
</organism>
<dbReference type="InterPro" id="IPR001005">
    <property type="entry name" value="SANT/Myb"/>
</dbReference>
<feature type="domain" description="HTH myb-type" evidence="6">
    <location>
        <begin position="939"/>
        <end position="992"/>
    </location>
</feature>
<dbReference type="PROSITE" id="PS50090">
    <property type="entry name" value="MYB_LIKE"/>
    <property type="match status" value="2"/>
</dbReference>
<feature type="compositionally biased region" description="Basic residues" evidence="4">
    <location>
        <begin position="486"/>
        <end position="501"/>
    </location>
</feature>
<feature type="compositionally biased region" description="Low complexity" evidence="4">
    <location>
        <begin position="375"/>
        <end position="398"/>
    </location>
</feature>
<dbReference type="GO" id="GO:0000976">
    <property type="term" value="F:transcription cis-regulatory region binding"/>
    <property type="evidence" value="ECO:0007669"/>
    <property type="project" value="TreeGrafter"/>
</dbReference>
<feature type="region of interest" description="Disordered" evidence="4">
    <location>
        <begin position="1"/>
        <end position="300"/>
    </location>
</feature>
<evidence type="ECO:0000259" key="6">
    <source>
        <dbReference type="PROSITE" id="PS51294"/>
    </source>
</evidence>
<proteinExistence type="predicted"/>
<evidence type="ECO:0000259" key="5">
    <source>
        <dbReference type="PROSITE" id="PS50090"/>
    </source>
</evidence>
<feature type="compositionally biased region" description="Basic residues" evidence="4">
    <location>
        <begin position="192"/>
        <end position="203"/>
    </location>
</feature>
<evidence type="ECO:0000313" key="8">
    <source>
        <dbReference type="Proteomes" id="UP001140453"/>
    </source>
</evidence>
<feature type="compositionally biased region" description="Basic and acidic residues" evidence="4">
    <location>
        <begin position="61"/>
        <end position="71"/>
    </location>
</feature>
<dbReference type="PANTHER" id="PTHR46380">
    <property type="entry name" value="CYCLIN-D-BINDING MYB-LIKE TRANSCRIPTION FACTOR 1"/>
    <property type="match status" value="1"/>
</dbReference>
<feature type="domain" description="Myb-like" evidence="5">
    <location>
        <begin position="939"/>
        <end position="988"/>
    </location>
</feature>
<dbReference type="GO" id="GO:0003700">
    <property type="term" value="F:DNA-binding transcription factor activity"/>
    <property type="evidence" value="ECO:0007669"/>
    <property type="project" value="TreeGrafter"/>
</dbReference>
<dbReference type="InterPro" id="IPR051651">
    <property type="entry name" value="DMTF1_DNA-bind_reg"/>
</dbReference>
<feature type="compositionally biased region" description="Basic and acidic residues" evidence="4">
    <location>
        <begin position="1273"/>
        <end position="1292"/>
    </location>
</feature>